<dbReference type="InterPro" id="IPR036271">
    <property type="entry name" value="Tet_transcr_reg_TetR-rel_C_sf"/>
</dbReference>
<dbReference type="InterPro" id="IPR009057">
    <property type="entry name" value="Homeodomain-like_sf"/>
</dbReference>
<reference evidence="6 7" key="1">
    <citation type="submission" date="2015-03" db="EMBL/GenBank/DDBJ databases">
        <title>Luteipulveratus halotolerans sp. nov., a novel actinobacterium (Dermacoccaceae) from Sarawak, Malaysia.</title>
        <authorList>
            <person name="Juboi H."/>
            <person name="Basik A."/>
            <person name="Shamsul S.S."/>
            <person name="Arnold P."/>
            <person name="Schmitt E.K."/>
            <person name="Sanglier J.-J."/>
            <person name="Yeo T."/>
        </authorList>
    </citation>
    <scope>NUCLEOTIDE SEQUENCE [LARGE SCALE GENOMIC DNA]</scope>
    <source>
        <strain evidence="6 7">MN07-A0370</strain>
    </source>
</reference>
<evidence type="ECO:0000256" key="1">
    <source>
        <dbReference type="ARBA" id="ARBA00023015"/>
    </source>
</evidence>
<dbReference type="EMBL" id="CP011112">
    <property type="protein sequence ID" value="AKU18955.1"/>
    <property type="molecule type" value="Genomic_DNA"/>
</dbReference>
<keyword evidence="2 4" id="KW-0238">DNA-binding</keyword>
<evidence type="ECO:0000256" key="3">
    <source>
        <dbReference type="ARBA" id="ARBA00023163"/>
    </source>
</evidence>
<dbReference type="SUPFAM" id="SSF48498">
    <property type="entry name" value="Tetracyclin repressor-like, C-terminal domain"/>
    <property type="match status" value="1"/>
</dbReference>
<dbReference type="AlphaFoldDB" id="A0A0K1JQX7"/>
<dbReference type="KEGG" id="lmoi:VV02_14980"/>
<evidence type="ECO:0000259" key="5">
    <source>
        <dbReference type="PROSITE" id="PS50977"/>
    </source>
</evidence>
<dbReference type="PROSITE" id="PS50977">
    <property type="entry name" value="HTH_TETR_2"/>
    <property type="match status" value="1"/>
</dbReference>
<dbReference type="InterPro" id="IPR050109">
    <property type="entry name" value="HTH-type_TetR-like_transc_reg"/>
</dbReference>
<evidence type="ECO:0000256" key="2">
    <source>
        <dbReference type="ARBA" id="ARBA00023125"/>
    </source>
</evidence>
<feature type="domain" description="HTH tetR-type" evidence="5">
    <location>
        <begin position="1"/>
        <end position="50"/>
    </location>
</feature>
<dbReference type="Proteomes" id="UP000066480">
    <property type="component" value="Chromosome"/>
</dbReference>
<keyword evidence="7" id="KW-1185">Reference proteome</keyword>
<keyword evidence="1" id="KW-0805">Transcription regulation</keyword>
<accession>A0A0K1JQX7</accession>
<evidence type="ECO:0000256" key="4">
    <source>
        <dbReference type="PROSITE-ProRule" id="PRU00335"/>
    </source>
</evidence>
<organism evidence="6 7">
    <name type="scientific">Luteipulveratus mongoliensis</name>
    <dbReference type="NCBI Taxonomy" id="571913"/>
    <lineage>
        <taxon>Bacteria</taxon>
        <taxon>Bacillati</taxon>
        <taxon>Actinomycetota</taxon>
        <taxon>Actinomycetes</taxon>
        <taxon>Micrococcales</taxon>
        <taxon>Dermacoccaceae</taxon>
        <taxon>Luteipulveratus</taxon>
    </lineage>
</organism>
<dbReference type="STRING" id="571913.VV02_14980"/>
<gene>
    <name evidence="6" type="ORF">VV02_14980</name>
</gene>
<sequence>MSTFGAVGYREATVGGICASAGLNKRYFYESFGSLEDLLCAVYADVVADLRRAVLAGGGVDPVAVLRGFVDGFLGWAQANPLQARVHLFEVLGVSARVDELYRSHARSVGDELCDRLAATIPELELAPGQRRFIGDAMVGAGLQIAVDWVLSDYQPPREELLDQLEGVVGSLLPT</sequence>
<dbReference type="PATRIC" id="fig|571913.6.peg.3040"/>
<dbReference type="GO" id="GO:0003700">
    <property type="term" value="F:DNA-binding transcription factor activity"/>
    <property type="evidence" value="ECO:0007669"/>
    <property type="project" value="TreeGrafter"/>
</dbReference>
<dbReference type="InterPro" id="IPR001647">
    <property type="entry name" value="HTH_TetR"/>
</dbReference>
<dbReference type="Pfam" id="PF00440">
    <property type="entry name" value="TetR_N"/>
    <property type="match status" value="1"/>
</dbReference>
<keyword evidence="3" id="KW-0804">Transcription</keyword>
<dbReference type="PANTHER" id="PTHR30055:SF234">
    <property type="entry name" value="HTH-TYPE TRANSCRIPTIONAL REGULATOR BETI"/>
    <property type="match status" value="1"/>
</dbReference>
<feature type="DNA-binding region" description="H-T-H motif" evidence="4">
    <location>
        <begin position="13"/>
        <end position="32"/>
    </location>
</feature>
<evidence type="ECO:0000313" key="7">
    <source>
        <dbReference type="Proteomes" id="UP000066480"/>
    </source>
</evidence>
<name>A0A0K1JQX7_9MICO</name>
<evidence type="ECO:0000313" key="6">
    <source>
        <dbReference type="EMBL" id="AKU18955.1"/>
    </source>
</evidence>
<dbReference type="SUPFAM" id="SSF46689">
    <property type="entry name" value="Homeodomain-like"/>
    <property type="match status" value="1"/>
</dbReference>
<dbReference type="Gene3D" id="1.10.357.10">
    <property type="entry name" value="Tetracycline Repressor, domain 2"/>
    <property type="match status" value="1"/>
</dbReference>
<dbReference type="GO" id="GO:0000976">
    <property type="term" value="F:transcription cis-regulatory region binding"/>
    <property type="evidence" value="ECO:0007669"/>
    <property type="project" value="TreeGrafter"/>
</dbReference>
<protein>
    <recommendedName>
        <fullName evidence="5">HTH tetR-type domain-containing protein</fullName>
    </recommendedName>
</protein>
<proteinExistence type="predicted"/>
<dbReference type="PANTHER" id="PTHR30055">
    <property type="entry name" value="HTH-TYPE TRANSCRIPTIONAL REGULATOR RUTR"/>
    <property type="match status" value="1"/>
</dbReference>